<gene>
    <name evidence="6" type="ORF">Purlil1_7798</name>
    <name evidence="7" type="ORF">VFPBJ_04655</name>
    <name evidence="8" type="ORF">VFPFJ_03857</name>
</gene>
<reference evidence="7 9" key="1">
    <citation type="submission" date="2016-01" db="EMBL/GenBank/DDBJ databases">
        <title>Biosynthesis of antibiotic leucinostatins and their inhibition on Phytophthora in bio-control Purpureocillium lilacinum.</title>
        <authorList>
            <person name="Wang G."/>
            <person name="Liu Z."/>
            <person name="Lin R."/>
            <person name="Li E."/>
            <person name="Mao Z."/>
            <person name="Ling J."/>
            <person name="Yin W."/>
            <person name="Xie B."/>
        </authorList>
    </citation>
    <scope>NUCLEOTIDE SEQUENCE [LARGE SCALE GENOMIC DNA]</scope>
    <source>
        <strain evidence="7">PLBJ-1</strain>
        <strain evidence="8">PLFJ-1</strain>
    </source>
</reference>
<dbReference type="GO" id="GO:0005815">
    <property type="term" value="C:microtubule organizing center"/>
    <property type="evidence" value="ECO:0007669"/>
    <property type="project" value="InterPro"/>
</dbReference>
<accession>A0A179GXV4</accession>
<feature type="compositionally biased region" description="Low complexity" evidence="4">
    <location>
        <begin position="819"/>
        <end position="832"/>
    </location>
</feature>
<feature type="compositionally biased region" description="Polar residues" evidence="4">
    <location>
        <begin position="68"/>
        <end position="77"/>
    </location>
</feature>
<feature type="compositionally biased region" description="Basic residues" evidence="4">
    <location>
        <begin position="58"/>
        <end position="67"/>
    </location>
</feature>
<feature type="region of interest" description="Disordered" evidence="4">
    <location>
        <begin position="697"/>
        <end position="954"/>
    </location>
</feature>
<feature type="region of interest" description="Disordered" evidence="4">
    <location>
        <begin position="397"/>
        <end position="430"/>
    </location>
</feature>
<feature type="compositionally biased region" description="Basic and acidic residues" evidence="4">
    <location>
        <begin position="629"/>
        <end position="647"/>
    </location>
</feature>
<dbReference type="AlphaFoldDB" id="A0A179GXV4"/>
<organism evidence="7 9">
    <name type="scientific">Purpureocillium lilacinum</name>
    <name type="common">Paecilomyces lilacinus</name>
    <dbReference type="NCBI Taxonomy" id="33203"/>
    <lineage>
        <taxon>Eukaryota</taxon>
        <taxon>Fungi</taxon>
        <taxon>Dikarya</taxon>
        <taxon>Ascomycota</taxon>
        <taxon>Pezizomycotina</taxon>
        <taxon>Sordariomycetes</taxon>
        <taxon>Hypocreomycetidae</taxon>
        <taxon>Hypocreales</taxon>
        <taxon>Ophiocordycipitaceae</taxon>
        <taxon>Purpureocillium</taxon>
    </lineage>
</organism>
<feature type="compositionally biased region" description="Basic and acidic residues" evidence="4">
    <location>
        <begin position="752"/>
        <end position="764"/>
    </location>
</feature>
<dbReference type="InterPro" id="IPR012943">
    <property type="entry name" value="Cnn_1N"/>
</dbReference>
<proteinExistence type="predicted"/>
<evidence type="ECO:0000313" key="10">
    <source>
        <dbReference type="Proteomes" id="UP001287286"/>
    </source>
</evidence>
<reference evidence="6 10" key="3">
    <citation type="journal article" date="2024" name="Microbiol. Resour. Announc.">
        <title>Genome annotations for the ascomycete fungi Trichoderma harzianum, Trichoderma aggressivum, and Purpureocillium lilacinum.</title>
        <authorList>
            <person name="Beijen E.P.W."/>
            <person name="Ohm R.A."/>
        </authorList>
    </citation>
    <scope>NUCLEOTIDE SEQUENCE [LARGE SCALE GENOMIC DNA]</scope>
    <source>
        <strain evidence="6 10">CBS 150709</strain>
    </source>
</reference>
<evidence type="ECO:0000256" key="2">
    <source>
        <dbReference type="ARBA" id="ARBA00022490"/>
    </source>
</evidence>
<sequence>MEGPQPYQHARRASRPSYPRDPSRPPSSSNSRLTASHSANGSISHVTAGGPPPAHAQPAHRLHHTHNLKQSSLSPRPSSRGVAHPSRQETPDAARNRAMSSFLQEKLQRERAENERLSFSASMSRADMTASVDVSRAVYNSPFRPPQEPEGGRPQSSAGIEPRRKGLGVKEMEQVVSNLHKQNFDLKLELFHRRERQTALEERVDALESDRKQMEDVNDKLMEELEKRDKAVEEAVAMILMLEAKVNQLFQEREMVQQVEREDFFCARDYDLRYDTSAMQTPKRDAPRPEHEAKVVNRMPSFISEPNGNTENLRNVYLGVKTGGPNLARVAEGSPEADHQGLGSPTLSVLSESSFVSVYGQKNGKEAELLPPARIDEPLTLDGLDAGLVTRHEEMPVPRRRAASVSKATGGFRPPPRSSTAVPFQSMSGVVGYDSPLQRIERLDSSYTKKDGVSSQSQGRTAESQFAPPKPSRKQTKEEKREALRRVMTDAPGGVRLHDQGLPPTPDTISTSTLHRFKNSHETLSQPQEAWHDEGSHGASLHSNAQEPKTAEPASGVPLGDGSSLNASDTMRSVSASTYASYRQQQQQHNLQRPRSAGESVVSRREDNGWDSDDDNSDARSLQSSLDIWLRESSKPAKKDASGRRVSPDLFSFPNSAASGGWAVDSMFGPNNAHAGGVGSSTGYDHIQDLLSVQNQLFSSSTGPPPPPNRRSSLHATTGSRSDSLKASSSNSPSLKDGWKNSPKTRGRHSTKNSEDLRSGDEAKTPVQQKPRQPPPEAGSDQKRYPPITGHQGARAGLNRLFRRSIGSSSSNAPPPETASSSNSVAESSSSEPRAQHPMGVPSWVLRNCPIDDERSGATPPPIMLNPRQGRRNTLDSSMEKDRPASPTTAAPEGAAKAATETQTQEENGEAKPQTAQQQDEGGVGTGQGAPAATGARRKWLPFGRNSNAKNKLG</sequence>
<name>A0A179GXV4_PURLI</name>
<dbReference type="KEGG" id="plj:28885988"/>
<feature type="compositionally biased region" description="Low complexity" evidence="4">
    <location>
        <begin position="720"/>
        <end position="734"/>
    </location>
</feature>
<dbReference type="RefSeq" id="XP_018180836.1">
    <property type="nucleotide sequence ID" value="XM_018320939.1"/>
</dbReference>
<evidence type="ECO:0000313" key="6">
    <source>
        <dbReference type="EMBL" id="KAK4087741.1"/>
    </source>
</evidence>
<dbReference type="EMBL" id="LSBI01000003">
    <property type="protein sequence ID" value="OAQ92117.1"/>
    <property type="molecule type" value="Genomic_DNA"/>
</dbReference>
<feature type="compositionally biased region" description="Polar residues" evidence="4">
    <location>
        <begin position="563"/>
        <end position="593"/>
    </location>
</feature>
<evidence type="ECO:0000256" key="1">
    <source>
        <dbReference type="ARBA" id="ARBA00004496"/>
    </source>
</evidence>
<dbReference type="Proteomes" id="UP000078340">
    <property type="component" value="Unassembled WGS sequence"/>
</dbReference>
<feature type="compositionally biased region" description="Low complexity" evidence="4">
    <location>
        <begin position="887"/>
        <end position="906"/>
    </location>
</feature>
<dbReference type="GO" id="GO:0005737">
    <property type="term" value="C:cytoplasm"/>
    <property type="evidence" value="ECO:0007669"/>
    <property type="project" value="UniProtKB-SubCell"/>
</dbReference>
<feature type="compositionally biased region" description="Basic and acidic residues" evidence="4">
    <location>
        <begin position="475"/>
        <end position="488"/>
    </location>
</feature>
<feature type="region of interest" description="Disordered" evidence="4">
    <location>
        <begin position="444"/>
        <end position="684"/>
    </location>
</feature>
<dbReference type="EMBL" id="LSBH01000003">
    <property type="protein sequence ID" value="OAQ82071.1"/>
    <property type="molecule type" value="Genomic_DNA"/>
</dbReference>
<evidence type="ECO:0000313" key="9">
    <source>
        <dbReference type="Proteomes" id="UP000078240"/>
    </source>
</evidence>
<reference evidence="6" key="2">
    <citation type="submission" date="2023-11" db="EMBL/GenBank/DDBJ databases">
        <authorList>
            <person name="Beijen E."/>
            <person name="Ohm R.A."/>
        </authorList>
    </citation>
    <scope>NUCLEOTIDE SEQUENCE</scope>
    <source>
        <strain evidence="6">CBS 150709</strain>
    </source>
</reference>
<evidence type="ECO:0000256" key="4">
    <source>
        <dbReference type="SAM" id="MobiDB-lite"/>
    </source>
</evidence>
<comment type="subcellular location">
    <subcellularLocation>
        <location evidence="1">Cytoplasm</location>
    </subcellularLocation>
</comment>
<feature type="compositionally biased region" description="Polar residues" evidence="4">
    <location>
        <begin position="33"/>
        <end position="45"/>
    </location>
</feature>
<evidence type="ECO:0000313" key="8">
    <source>
        <dbReference type="EMBL" id="OAQ92117.1"/>
    </source>
</evidence>
<evidence type="ECO:0000313" key="7">
    <source>
        <dbReference type="EMBL" id="OAQ82071.1"/>
    </source>
</evidence>
<evidence type="ECO:0000259" key="5">
    <source>
        <dbReference type="Pfam" id="PF07989"/>
    </source>
</evidence>
<dbReference type="EMBL" id="JAWRVI010000029">
    <property type="protein sequence ID" value="KAK4087741.1"/>
    <property type="molecule type" value="Genomic_DNA"/>
</dbReference>
<feature type="compositionally biased region" description="Polar residues" evidence="4">
    <location>
        <begin position="710"/>
        <end position="719"/>
    </location>
</feature>
<keyword evidence="10" id="KW-1185">Reference proteome</keyword>
<feature type="compositionally biased region" description="Basic and acidic residues" evidence="4">
    <location>
        <begin position="106"/>
        <end position="116"/>
    </location>
</feature>
<feature type="domain" description="Centrosomin N-terminal motif 1" evidence="5">
    <location>
        <begin position="169"/>
        <end position="235"/>
    </location>
</feature>
<dbReference type="Pfam" id="PF07989">
    <property type="entry name" value="Cnn_1N"/>
    <property type="match status" value="1"/>
</dbReference>
<feature type="compositionally biased region" description="Basic and acidic residues" evidence="4">
    <location>
        <begin position="86"/>
        <end position="95"/>
    </location>
</feature>
<feature type="compositionally biased region" description="Polar residues" evidence="4">
    <location>
        <begin position="945"/>
        <end position="954"/>
    </location>
</feature>
<feature type="compositionally biased region" description="Polar residues" evidence="4">
    <location>
        <begin position="418"/>
        <end position="428"/>
    </location>
</feature>
<dbReference type="GeneID" id="28885988"/>
<feature type="region of interest" description="Disordered" evidence="4">
    <location>
        <begin position="1"/>
        <end position="167"/>
    </location>
</feature>
<protein>
    <recommendedName>
        <fullName evidence="5">Centrosomin N-terminal motif 1 domain-containing protein</fullName>
    </recommendedName>
</protein>
<evidence type="ECO:0000256" key="3">
    <source>
        <dbReference type="SAM" id="Coils"/>
    </source>
</evidence>
<dbReference type="STRING" id="33203.A0A179GXV4"/>
<dbReference type="OMA" id="KASAHII"/>
<feature type="coiled-coil region" evidence="3">
    <location>
        <begin position="197"/>
        <end position="262"/>
    </location>
</feature>
<dbReference type="Proteomes" id="UP001287286">
    <property type="component" value="Unassembled WGS sequence"/>
</dbReference>
<dbReference type="Proteomes" id="UP000078240">
    <property type="component" value="Unassembled WGS sequence"/>
</dbReference>
<feature type="compositionally biased region" description="Polar residues" evidence="4">
    <location>
        <begin position="453"/>
        <end position="464"/>
    </location>
</feature>
<keyword evidence="2" id="KW-0963">Cytoplasm</keyword>
<keyword evidence="3" id="KW-0175">Coiled coil</keyword>
<comment type="caution">
    <text evidence="7">The sequence shown here is derived from an EMBL/GenBank/DDBJ whole genome shotgun (WGS) entry which is preliminary data.</text>
</comment>